<reference evidence="2 3" key="1">
    <citation type="submission" date="2020-09" db="EMBL/GenBank/DDBJ databases">
        <title>Actinomycete isolated from the Camponotus japonicus Mayr.</title>
        <authorList>
            <person name="Gong X."/>
        </authorList>
    </citation>
    <scope>NUCLEOTIDE SEQUENCE [LARGE SCALE GENOMIC DNA]</scope>
    <source>
        <strain evidence="2 3">2C-HV3</strain>
    </source>
</reference>
<protein>
    <submittedName>
        <fullName evidence="2">Uncharacterized protein</fullName>
    </submittedName>
</protein>
<feature type="transmembrane region" description="Helical" evidence="1">
    <location>
        <begin position="37"/>
        <end position="55"/>
    </location>
</feature>
<comment type="caution">
    <text evidence="2">The sequence shown here is derived from an EMBL/GenBank/DDBJ whole genome shotgun (WGS) entry which is preliminary data.</text>
</comment>
<evidence type="ECO:0000313" key="3">
    <source>
        <dbReference type="Proteomes" id="UP000653231"/>
    </source>
</evidence>
<dbReference type="RefSeq" id="WP_191050252.1">
    <property type="nucleotide sequence ID" value="NZ_JACXRZ010000003.1"/>
</dbReference>
<evidence type="ECO:0000313" key="2">
    <source>
        <dbReference type="EMBL" id="MBD3142446.1"/>
    </source>
</evidence>
<dbReference type="EMBL" id="JACXRZ010000003">
    <property type="protein sequence ID" value="MBD3142446.1"/>
    <property type="molecule type" value="Genomic_DNA"/>
</dbReference>
<accession>A0ABR8KUL0</accession>
<proteinExistence type="predicted"/>
<keyword evidence="1" id="KW-0812">Transmembrane</keyword>
<evidence type="ECO:0000256" key="1">
    <source>
        <dbReference type="SAM" id="Phobius"/>
    </source>
</evidence>
<gene>
    <name evidence="2" type="ORF">IEQ31_04510</name>
</gene>
<keyword evidence="1" id="KW-1133">Transmembrane helix</keyword>
<keyword evidence="1" id="KW-0472">Membrane</keyword>
<dbReference type="Proteomes" id="UP000653231">
    <property type="component" value="Unassembled WGS sequence"/>
</dbReference>
<feature type="transmembrane region" description="Helical" evidence="1">
    <location>
        <begin position="7"/>
        <end position="25"/>
    </location>
</feature>
<sequence length="251" mass="28151">MIALRLIRAAVMAAAGAIVTLAQLNLPDRRFWEEQTLLQWASVVVLTFFIYYDAVRSVNYSVQAIRIRDYDNDLRSALSAAVSAVVLSTGAPWDEVAVHYYRRRRLLFWRWLIRVGAVLAGADVADARRSIRPDVGIVGTAFSTEMVIAEQWRQFVRTATKQGPRAWAQRDERDRFGLSWGQLRRSAQPEGIVASPTFAPNGQPDGCILLSGPFKLSDLTSDEIQRTLDDLATVLDRLGPPPTGWWGAHER</sequence>
<name>A0ABR8KUL0_9ACTN</name>
<organism evidence="2 3">
    <name type="scientific">Microbispora bryophytorum subsp. camponoti</name>
    <dbReference type="NCBI Taxonomy" id="1677852"/>
    <lineage>
        <taxon>Bacteria</taxon>
        <taxon>Bacillati</taxon>
        <taxon>Actinomycetota</taxon>
        <taxon>Actinomycetes</taxon>
        <taxon>Streptosporangiales</taxon>
        <taxon>Streptosporangiaceae</taxon>
        <taxon>Microbispora</taxon>
    </lineage>
</organism>
<keyword evidence="3" id="KW-1185">Reference proteome</keyword>